<protein>
    <submittedName>
        <fullName evidence="2">SGNH/GDSL hydrolase family protein</fullName>
    </submittedName>
</protein>
<dbReference type="Gene3D" id="3.40.50.1110">
    <property type="entry name" value="SGNH hydrolase"/>
    <property type="match status" value="1"/>
</dbReference>
<name>A0ABY5VHP3_9FIRM</name>
<keyword evidence="2" id="KW-0378">Hydrolase</keyword>
<dbReference type="PANTHER" id="PTHR30383">
    <property type="entry name" value="THIOESTERASE 1/PROTEASE 1/LYSOPHOSPHOLIPASE L1"/>
    <property type="match status" value="1"/>
</dbReference>
<evidence type="ECO:0000313" key="2">
    <source>
        <dbReference type="EMBL" id="UWP60089.1"/>
    </source>
</evidence>
<dbReference type="InterPro" id="IPR036514">
    <property type="entry name" value="SGNH_hydro_sf"/>
</dbReference>
<reference evidence="2" key="1">
    <citation type="journal article" date="2022" name="Cell">
        <title>Design, construction, and in vivo augmentation of a complex gut microbiome.</title>
        <authorList>
            <person name="Cheng A.G."/>
            <person name="Ho P.Y."/>
            <person name="Aranda-Diaz A."/>
            <person name="Jain S."/>
            <person name="Yu F.B."/>
            <person name="Meng X."/>
            <person name="Wang M."/>
            <person name="Iakiviak M."/>
            <person name="Nagashima K."/>
            <person name="Zhao A."/>
            <person name="Murugkar P."/>
            <person name="Patil A."/>
            <person name="Atabakhsh K."/>
            <person name="Weakley A."/>
            <person name="Yan J."/>
            <person name="Brumbaugh A.R."/>
            <person name="Higginbottom S."/>
            <person name="Dimas A."/>
            <person name="Shiver A.L."/>
            <person name="Deutschbauer A."/>
            <person name="Neff N."/>
            <person name="Sonnenburg J.L."/>
            <person name="Huang K.C."/>
            <person name="Fischbach M.A."/>
        </authorList>
    </citation>
    <scope>NUCLEOTIDE SEQUENCE</scope>
    <source>
        <strain evidence="2">DSM 19829</strain>
    </source>
</reference>
<sequence length="212" mass="23646">MKTIMFFGDSLTWGYDAVSTRRFPPDVRFTGLISQRFPECRVIEEGLKGRTNALDDAIEPGRNGHQALPMLLCTHDPIDIFVIMLGTNDVKRKFRNSAIEIAKALEMNIQLVQAPQFWGGVDAPKILIVCPPGVTADYVGDTMEGYFDEGSVEVSKQLPETYRKVAEACGCEYLNAMEVTGPCKEDGVHLDREGHRALADALEARLHEMLRE</sequence>
<organism evidence="2 3">
    <name type="scientific">Ruminococcus gauvreauii</name>
    <dbReference type="NCBI Taxonomy" id="438033"/>
    <lineage>
        <taxon>Bacteria</taxon>
        <taxon>Bacillati</taxon>
        <taxon>Bacillota</taxon>
        <taxon>Clostridia</taxon>
        <taxon>Eubacteriales</taxon>
        <taxon>Oscillospiraceae</taxon>
        <taxon>Ruminococcus</taxon>
    </lineage>
</organism>
<dbReference type="PANTHER" id="PTHR30383:SF29">
    <property type="entry name" value="SGNH HYDROLASE-TYPE ESTERASE DOMAIN-CONTAINING PROTEIN"/>
    <property type="match status" value="1"/>
</dbReference>
<dbReference type="EMBL" id="CP102290">
    <property type="protein sequence ID" value="UWP60089.1"/>
    <property type="molecule type" value="Genomic_DNA"/>
</dbReference>
<dbReference type="InterPro" id="IPR013830">
    <property type="entry name" value="SGNH_hydro"/>
</dbReference>
<dbReference type="Proteomes" id="UP001060164">
    <property type="component" value="Chromosome"/>
</dbReference>
<dbReference type="SUPFAM" id="SSF52266">
    <property type="entry name" value="SGNH hydrolase"/>
    <property type="match status" value="1"/>
</dbReference>
<evidence type="ECO:0000259" key="1">
    <source>
        <dbReference type="Pfam" id="PF13472"/>
    </source>
</evidence>
<dbReference type="InterPro" id="IPR051532">
    <property type="entry name" value="Ester_Hydrolysis_Enzymes"/>
</dbReference>
<accession>A0ABY5VHP3</accession>
<dbReference type="CDD" id="cd01839">
    <property type="entry name" value="SGNH_arylesterase_like"/>
    <property type="match status" value="1"/>
</dbReference>
<keyword evidence="3" id="KW-1185">Reference proteome</keyword>
<proteinExistence type="predicted"/>
<feature type="domain" description="SGNH hydrolase-type esterase" evidence="1">
    <location>
        <begin position="6"/>
        <end position="197"/>
    </location>
</feature>
<dbReference type="GO" id="GO:0016787">
    <property type="term" value="F:hydrolase activity"/>
    <property type="evidence" value="ECO:0007669"/>
    <property type="project" value="UniProtKB-KW"/>
</dbReference>
<evidence type="ECO:0000313" key="3">
    <source>
        <dbReference type="Proteomes" id="UP001060164"/>
    </source>
</evidence>
<dbReference type="RefSeq" id="WP_028529508.1">
    <property type="nucleotide sequence ID" value="NZ_CABLBR010000026.1"/>
</dbReference>
<gene>
    <name evidence="2" type="ORF">NQ502_03250</name>
</gene>
<dbReference type="Pfam" id="PF13472">
    <property type="entry name" value="Lipase_GDSL_2"/>
    <property type="match status" value="1"/>
</dbReference>